<feature type="chain" id="PRO_5020861599" evidence="1">
    <location>
        <begin position="21"/>
        <end position="151"/>
    </location>
</feature>
<dbReference type="RefSeq" id="WP_131833936.1">
    <property type="nucleotide sequence ID" value="NZ_SMFY01000001.1"/>
</dbReference>
<dbReference type="Proteomes" id="UP000295030">
    <property type="component" value="Unassembled WGS sequence"/>
</dbReference>
<name>A0A4R1I8U8_ANCAQ</name>
<keyword evidence="3" id="KW-1185">Reference proteome</keyword>
<sequence length="151" mass="16058">MKALGWFLLCNALMISAAAAQTPDMKGDWVGKTNTIIAGVGGPHWPESKGTWEKPLLAQRDITLRIVGQDDRRFWGESIIAGDAASGGAVTSEPFIGTVSKGGDRVMMTDTDGYFVGDLSGTTLSYCYLQAGARQANDKPAVATCNDVTKR</sequence>
<comment type="caution">
    <text evidence="2">The sequence shown here is derived from an EMBL/GenBank/DDBJ whole genome shotgun (WGS) entry which is preliminary data.</text>
</comment>
<reference evidence="2 3" key="1">
    <citation type="submission" date="2019-03" db="EMBL/GenBank/DDBJ databases">
        <title>Genomic Encyclopedia of Type Strains, Phase IV (KMG-IV): sequencing the most valuable type-strain genomes for metagenomic binning, comparative biology and taxonomic classification.</title>
        <authorList>
            <person name="Goeker M."/>
        </authorList>
    </citation>
    <scope>NUCLEOTIDE SEQUENCE [LARGE SCALE GENOMIC DNA]</scope>
    <source>
        <strain evidence="2 3">DSM 101</strain>
    </source>
</reference>
<protein>
    <submittedName>
        <fullName evidence="2">Uncharacterized protein</fullName>
    </submittedName>
</protein>
<dbReference type="OrthoDB" id="8446859at2"/>
<proteinExistence type="predicted"/>
<dbReference type="EMBL" id="SMFY01000001">
    <property type="protein sequence ID" value="TCK30631.1"/>
    <property type="molecule type" value="Genomic_DNA"/>
</dbReference>
<evidence type="ECO:0000313" key="3">
    <source>
        <dbReference type="Proteomes" id="UP000295030"/>
    </source>
</evidence>
<gene>
    <name evidence="2" type="ORF">EV667_0727</name>
</gene>
<keyword evidence="1" id="KW-0732">Signal</keyword>
<accession>A0A4R1I8U8</accession>
<organism evidence="2 3">
    <name type="scientific">Ancylobacter aquaticus</name>
    <dbReference type="NCBI Taxonomy" id="100"/>
    <lineage>
        <taxon>Bacteria</taxon>
        <taxon>Pseudomonadati</taxon>
        <taxon>Pseudomonadota</taxon>
        <taxon>Alphaproteobacteria</taxon>
        <taxon>Hyphomicrobiales</taxon>
        <taxon>Xanthobacteraceae</taxon>
        <taxon>Ancylobacter</taxon>
    </lineage>
</organism>
<evidence type="ECO:0000313" key="2">
    <source>
        <dbReference type="EMBL" id="TCK30631.1"/>
    </source>
</evidence>
<feature type="signal peptide" evidence="1">
    <location>
        <begin position="1"/>
        <end position="20"/>
    </location>
</feature>
<dbReference type="AlphaFoldDB" id="A0A4R1I8U8"/>
<evidence type="ECO:0000256" key="1">
    <source>
        <dbReference type="SAM" id="SignalP"/>
    </source>
</evidence>